<accession>A0ABN1R8C9</accession>
<evidence type="ECO:0000313" key="2">
    <source>
        <dbReference type="EMBL" id="GAA0953346.1"/>
    </source>
</evidence>
<sequence length="130" mass="14802">MEHFRSAHAETGTPTMPVSPAGPRRGQVVTPLESAERLRDVLRAAHEIEADVHNGYGLALVSVWVGLVVWCDPNRFWWRLYWNAWQRRPVYAHHPVTDVTRAARRIALRYADLRQAQALCDPVERTGVAP</sequence>
<dbReference type="EMBL" id="BAAAHQ010000056">
    <property type="protein sequence ID" value="GAA0953346.1"/>
    <property type="molecule type" value="Genomic_DNA"/>
</dbReference>
<comment type="caution">
    <text evidence="2">The sequence shown here is derived from an EMBL/GenBank/DDBJ whole genome shotgun (WGS) entry which is preliminary data.</text>
</comment>
<gene>
    <name evidence="2" type="ORF">GCM10009560_76160</name>
</gene>
<evidence type="ECO:0000313" key="3">
    <source>
        <dbReference type="Proteomes" id="UP001501578"/>
    </source>
</evidence>
<name>A0ABN1R8C9_9ACTN</name>
<dbReference type="Proteomes" id="UP001501578">
    <property type="component" value="Unassembled WGS sequence"/>
</dbReference>
<feature type="region of interest" description="Disordered" evidence="1">
    <location>
        <begin position="1"/>
        <end position="26"/>
    </location>
</feature>
<reference evidence="2 3" key="1">
    <citation type="journal article" date="2019" name="Int. J. Syst. Evol. Microbiol.">
        <title>The Global Catalogue of Microorganisms (GCM) 10K type strain sequencing project: providing services to taxonomists for standard genome sequencing and annotation.</title>
        <authorList>
            <consortium name="The Broad Institute Genomics Platform"/>
            <consortium name="The Broad Institute Genome Sequencing Center for Infectious Disease"/>
            <person name="Wu L."/>
            <person name="Ma J."/>
        </authorList>
    </citation>
    <scope>NUCLEOTIDE SEQUENCE [LARGE SCALE GENOMIC DNA]</scope>
    <source>
        <strain evidence="2 3">JCM 11136</strain>
    </source>
</reference>
<proteinExistence type="predicted"/>
<evidence type="ECO:0000256" key="1">
    <source>
        <dbReference type="SAM" id="MobiDB-lite"/>
    </source>
</evidence>
<organism evidence="2 3">
    <name type="scientific">Nonomuraea longicatena</name>
    <dbReference type="NCBI Taxonomy" id="83682"/>
    <lineage>
        <taxon>Bacteria</taxon>
        <taxon>Bacillati</taxon>
        <taxon>Actinomycetota</taxon>
        <taxon>Actinomycetes</taxon>
        <taxon>Streptosporangiales</taxon>
        <taxon>Streptosporangiaceae</taxon>
        <taxon>Nonomuraea</taxon>
    </lineage>
</organism>
<keyword evidence="3" id="KW-1185">Reference proteome</keyword>
<protein>
    <submittedName>
        <fullName evidence="2">Uncharacterized protein</fullName>
    </submittedName>
</protein>